<protein>
    <recommendedName>
        <fullName evidence="4">DUF3558 domain-containing protein</fullName>
    </recommendedName>
</protein>
<evidence type="ECO:0008006" key="4">
    <source>
        <dbReference type="Google" id="ProtNLM"/>
    </source>
</evidence>
<evidence type="ECO:0000313" key="2">
    <source>
        <dbReference type="EMBL" id="NED97516.1"/>
    </source>
</evidence>
<dbReference type="AlphaFoldDB" id="A0A6N9YR29"/>
<proteinExistence type="predicted"/>
<comment type="caution">
    <text evidence="2">The sequence shown here is derived from an EMBL/GenBank/DDBJ whole genome shotgun (WGS) entry which is preliminary data.</text>
</comment>
<evidence type="ECO:0000313" key="3">
    <source>
        <dbReference type="Proteomes" id="UP000469185"/>
    </source>
</evidence>
<reference evidence="2 3" key="1">
    <citation type="submission" date="2020-02" db="EMBL/GenBank/DDBJ databases">
        <authorList>
            <person name="Li X.-J."/>
            <person name="Feng X.-M."/>
        </authorList>
    </citation>
    <scope>NUCLEOTIDE SEQUENCE [LARGE SCALE GENOMIC DNA]</scope>
    <source>
        <strain evidence="2 3">CGMCC 4.7225</strain>
    </source>
</reference>
<evidence type="ECO:0000256" key="1">
    <source>
        <dbReference type="SAM" id="MobiDB-lite"/>
    </source>
</evidence>
<feature type="region of interest" description="Disordered" evidence="1">
    <location>
        <begin position="25"/>
        <end position="120"/>
    </location>
</feature>
<sequence>MHHPRRRPAALPAAFFTLVLLVGGCGDEEPAGPGVGEGSETSAGGAPQSPDTGAPGSETAQGDDGGGDESAEGGTDDETSDDETSDDGRGDESGQDGEESGEAGAAAGVTPSPGVVGEVPARCPEEVVAVGERITADYEHVEMPPGDQLAILTCDWRDSGNTIASVEVSFSQRIYGTDLADVEGAEPVTIAGVDGYVLDSGERKVTATMFQFHAEGLYITGGSIEVADVEQGDVLALAEAAIEFVTSR</sequence>
<dbReference type="PROSITE" id="PS51257">
    <property type="entry name" value="PROKAR_LIPOPROTEIN"/>
    <property type="match status" value="1"/>
</dbReference>
<accession>A0A6N9YR29</accession>
<gene>
    <name evidence="2" type="ORF">G1H11_19650</name>
</gene>
<dbReference type="Proteomes" id="UP000469185">
    <property type="component" value="Unassembled WGS sequence"/>
</dbReference>
<dbReference type="RefSeq" id="WP_163820305.1">
    <property type="nucleotide sequence ID" value="NZ_JAAGOB010000012.1"/>
</dbReference>
<organism evidence="2 3">
    <name type="scientific">Phytoactinopolyspora alkaliphila</name>
    <dbReference type="NCBI Taxonomy" id="1783498"/>
    <lineage>
        <taxon>Bacteria</taxon>
        <taxon>Bacillati</taxon>
        <taxon>Actinomycetota</taxon>
        <taxon>Actinomycetes</taxon>
        <taxon>Jiangellales</taxon>
        <taxon>Jiangellaceae</taxon>
        <taxon>Phytoactinopolyspora</taxon>
    </lineage>
</organism>
<feature type="compositionally biased region" description="Acidic residues" evidence="1">
    <location>
        <begin position="65"/>
        <end position="85"/>
    </location>
</feature>
<dbReference type="EMBL" id="JAAGOB010000012">
    <property type="protein sequence ID" value="NED97516.1"/>
    <property type="molecule type" value="Genomic_DNA"/>
</dbReference>
<name>A0A6N9YR29_9ACTN</name>
<keyword evidence="3" id="KW-1185">Reference proteome</keyword>